<reference evidence="1" key="1">
    <citation type="journal article" date="2024" name="BMC Genomics">
        <title>Functional annotation of a divergent genome using sequence and structure-based similarity.</title>
        <authorList>
            <person name="Svedberg D."/>
            <person name="Winiger R.R."/>
            <person name="Berg A."/>
            <person name="Sharma H."/>
            <person name="Tellgren-Roth C."/>
            <person name="Debrunner-Vossbrinck B.A."/>
            <person name="Vossbrinck C.R."/>
            <person name="Barandun J."/>
        </authorList>
    </citation>
    <scope>NUCLEOTIDE SEQUENCE</scope>
    <source>
        <strain evidence="1">Illinois isolate</strain>
    </source>
</reference>
<organism evidence="1 2">
    <name type="scientific">Vairimorpha necatrix</name>
    <dbReference type="NCBI Taxonomy" id="6039"/>
    <lineage>
        <taxon>Eukaryota</taxon>
        <taxon>Fungi</taxon>
        <taxon>Fungi incertae sedis</taxon>
        <taxon>Microsporidia</taxon>
        <taxon>Nosematidae</taxon>
        <taxon>Vairimorpha</taxon>
    </lineage>
</organism>
<sequence length="221" mass="26589">MFLYIFLLKCSNDMFNTYNTKIFQQSLNYNQMDSNTEFDFDTIMAENYNENEENEHVEDIMEYYENHKRLTINETCYYENKKTTEELQIKNLVNSLKCGENFSQNKISQTNEKLMLKVSEDMSEICKNEENSHQDRSTFICNNEIIQQNAEETENDNENFIDKSILTNDKSFYDNNFQQLLRNECNQNNTGEKDYNSLLEKKIMEMEQKFSEVKQQEQEYL</sequence>
<dbReference type="RefSeq" id="XP_065329130.1">
    <property type="nucleotide sequence ID" value="XM_065473058.1"/>
</dbReference>
<keyword evidence="2" id="KW-1185">Reference proteome</keyword>
<dbReference type="Proteomes" id="UP001334084">
    <property type="component" value="Chromosome 3"/>
</dbReference>
<proteinExistence type="predicted"/>
<name>A0AAX4JAJ0_9MICR</name>
<evidence type="ECO:0000313" key="2">
    <source>
        <dbReference type="Proteomes" id="UP001334084"/>
    </source>
</evidence>
<dbReference type="EMBL" id="CP142728">
    <property type="protein sequence ID" value="WUR02985.1"/>
    <property type="molecule type" value="Genomic_DNA"/>
</dbReference>
<accession>A0AAX4JAJ0</accession>
<dbReference type="AlphaFoldDB" id="A0AAX4JAJ0"/>
<dbReference type="GeneID" id="90540794"/>
<evidence type="ECO:0000313" key="1">
    <source>
        <dbReference type="EMBL" id="WUR02985.1"/>
    </source>
</evidence>
<protein>
    <submittedName>
        <fullName evidence="1">Uncharacterized protein</fullName>
    </submittedName>
</protein>
<gene>
    <name evidence="1" type="ORF">VNE69_03198</name>
</gene>
<dbReference type="KEGG" id="vnx:VNE69_03198"/>